<accession>A0A380DS01</accession>
<dbReference type="AlphaFoldDB" id="A0A380DS01"/>
<gene>
    <name evidence="1" type="ORF">NCTC6133_01499</name>
</gene>
<evidence type="ECO:0000313" key="1">
    <source>
        <dbReference type="EMBL" id="SUK42467.1"/>
    </source>
</evidence>
<evidence type="ECO:0000313" key="2">
    <source>
        <dbReference type="Proteomes" id="UP000255091"/>
    </source>
</evidence>
<organism evidence="1 2">
    <name type="scientific">Staphylococcus aureus</name>
    <dbReference type="NCBI Taxonomy" id="1280"/>
    <lineage>
        <taxon>Bacteria</taxon>
        <taxon>Bacillati</taxon>
        <taxon>Bacillota</taxon>
        <taxon>Bacilli</taxon>
        <taxon>Bacillales</taxon>
        <taxon>Staphylococcaceae</taxon>
        <taxon>Staphylococcus</taxon>
    </lineage>
</organism>
<sequence length="79" mass="9539">MNNRCARSYTTSLSPRYFSYRNHYQDIKAEQSKLDVLIHHAIDHLNDEYQLTVERAKTEYTMMNRLTHYVKKLNNEDVD</sequence>
<dbReference type="EMBL" id="UHAP01000001">
    <property type="protein sequence ID" value="SUK42467.1"/>
    <property type="molecule type" value="Genomic_DNA"/>
</dbReference>
<dbReference type="Proteomes" id="UP000255091">
    <property type="component" value="Unassembled WGS sequence"/>
</dbReference>
<name>A0A380DS01_STAAU</name>
<proteinExistence type="predicted"/>
<protein>
    <submittedName>
        <fullName evidence="1">Putative chromosome partition protein</fullName>
    </submittedName>
</protein>
<reference evidence="1 2" key="1">
    <citation type="submission" date="2018-06" db="EMBL/GenBank/DDBJ databases">
        <authorList>
            <consortium name="Pathogen Informatics"/>
            <person name="Doyle S."/>
        </authorList>
    </citation>
    <scope>NUCLEOTIDE SEQUENCE [LARGE SCALE GENOMIC DNA]</scope>
    <source>
        <strain evidence="1 2">NCTC6133</strain>
    </source>
</reference>